<dbReference type="AlphaFoldDB" id="A0A6V7QZZ8"/>
<reference evidence="1 3" key="1">
    <citation type="submission" date="2020-07" db="EMBL/GenBank/DDBJ databases">
        <authorList>
            <person name="Criscuolo A."/>
        </authorList>
    </citation>
    <scope>NUCLEOTIDE SEQUENCE [LARGE SCALE GENOMIC DNA]</scope>
    <source>
        <strain evidence="1">CIP111751</strain>
    </source>
</reference>
<evidence type="ECO:0000313" key="1">
    <source>
        <dbReference type="EMBL" id="CAD2070475.1"/>
    </source>
</evidence>
<accession>A0A6V7QZZ8</accession>
<dbReference type="RefSeq" id="WP_184284740.1">
    <property type="nucleotide sequence ID" value="NZ_BMCO01000005.1"/>
</dbReference>
<evidence type="ECO:0000313" key="2">
    <source>
        <dbReference type="EMBL" id="MBB6424299.1"/>
    </source>
</evidence>
<dbReference type="Proteomes" id="UP000534001">
    <property type="component" value="Unassembled WGS sequence"/>
</dbReference>
<reference evidence="2 4" key="2">
    <citation type="submission" date="2020-08" db="EMBL/GenBank/DDBJ databases">
        <title>Genomic Encyclopedia of Type Strains, Phase IV (KMG-IV): sequencing the most valuable type-strain genomes for metagenomic binning, comparative biology and taxonomic classification.</title>
        <authorList>
            <person name="Goeker M."/>
        </authorList>
    </citation>
    <scope>NUCLEOTIDE SEQUENCE [LARGE SCALE GENOMIC DNA]</scope>
    <source>
        <strain evidence="2 4">DSM 22419</strain>
    </source>
</reference>
<evidence type="ECO:0000313" key="4">
    <source>
        <dbReference type="Proteomes" id="UP000545588"/>
    </source>
</evidence>
<proteinExistence type="predicted"/>
<name>A0A6V7QZZ8_9STAP</name>
<dbReference type="Proteomes" id="UP000545588">
    <property type="component" value="Unassembled WGS sequence"/>
</dbReference>
<protein>
    <submittedName>
        <fullName evidence="1">Uncharacterized protein</fullName>
    </submittedName>
</protein>
<comment type="caution">
    <text evidence="1">The sequence shown here is derived from an EMBL/GenBank/DDBJ whole genome shotgun (WGS) entry which is preliminary data.</text>
</comment>
<sequence length="112" mass="13267">MDNKKLTNFTLVDVIEAKIHFIKTNTIFDEKDFKDNDEGELLAYNELLSDAKEMNKNEFLSKYLKIVNRLYKQLENEEFKDKKQIDKMSGYNNAIVSVLKCINPIYEYDLND</sequence>
<gene>
    <name evidence="2" type="ORF">HNR41_002288</name>
    <name evidence="1" type="ORF">JEOCOQ751_00007</name>
</gene>
<organism evidence="1 3">
    <name type="scientific">Jeotgalicoccus coquinae</name>
    <dbReference type="NCBI Taxonomy" id="709509"/>
    <lineage>
        <taxon>Bacteria</taxon>
        <taxon>Bacillati</taxon>
        <taxon>Bacillota</taxon>
        <taxon>Bacilli</taxon>
        <taxon>Bacillales</taxon>
        <taxon>Staphylococcaceae</taxon>
        <taxon>Jeotgalicoccus</taxon>
    </lineage>
</organism>
<keyword evidence="4" id="KW-1185">Reference proteome</keyword>
<evidence type="ECO:0000313" key="3">
    <source>
        <dbReference type="Proteomes" id="UP000534001"/>
    </source>
</evidence>
<dbReference type="EMBL" id="CAJEWA010000002">
    <property type="protein sequence ID" value="CAD2070475.1"/>
    <property type="molecule type" value="Genomic_DNA"/>
</dbReference>
<dbReference type="EMBL" id="JACHFF010000006">
    <property type="protein sequence ID" value="MBB6424299.1"/>
    <property type="molecule type" value="Genomic_DNA"/>
</dbReference>